<feature type="transmembrane region" description="Helical" evidence="17">
    <location>
        <begin position="453"/>
        <end position="473"/>
    </location>
</feature>
<dbReference type="FunFam" id="3.40.50.300:FF:000426">
    <property type="entry name" value="Ferrous iron transport protein B"/>
    <property type="match status" value="1"/>
</dbReference>
<feature type="transmembrane region" description="Helical" evidence="17">
    <location>
        <begin position="314"/>
        <end position="336"/>
    </location>
</feature>
<dbReference type="InterPro" id="IPR030389">
    <property type="entry name" value="G_FEOB_dom"/>
</dbReference>
<proteinExistence type="inferred from homology"/>
<keyword evidence="10 17" id="KW-0408">Iron</keyword>
<dbReference type="GO" id="GO:0046872">
    <property type="term" value="F:metal ion binding"/>
    <property type="evidence" value="ECO:0007669"/>
    <property type="project" value="UniProtKB-KW"/>
</dbReference>
<feature type="binding site" evidence="15">
    <location>
        <begin position="9"/>
        <end position="16"/>
    </location>
    <ligand>
        <name>GTP</name>
        <dbReference type="ChEBI" id="CHEBI:37565"/>
        <label>1</label>
    </ligand>
</feature>
<dbReference type="Gene3D" id="3.40.50.300">
    <property type="entry name" value="P-loop containing nucleotide triphosphate hydrolases"/>
    <property type="match status" value="1"/>
</dbReference>
<dbReference type="EMBL" id="FWXW01000008">
    <property type="protein sequence ID" value="SMC81897.1"/>
    <property type="molecule type" value="Genomic_DNA"/>
</dbReference>
<feature type="binding site" evidence="15">
    <location>
        <begin position="114"/>
        <end position="117"/>
    </location>
    <ligand>
        <name>GTP</name>
        <dbReference type="ChEBI" id="CHEBI:37565"/>
        <label>1</label>
    </ligand>
</feature>
<keyword evidence="12 15" id="KW-0342">GTP-binding</keyword>
<evidence type="ECO:0000256" key="13">
    <source>
        <dbReference type="ARBA" id="ARBA00023136"/>
    </source>
</evidence>
<evidence type="ECO:0000259" key="19">
    <source>
        <dbReference type="PROSITE" id="PS51711"/>
    </source>
</evidence>
<dbReference type="Pfam" id="PF02421">
    <property type="entry name" value="FeoB_N"/>
    <property type="match status" value="1"/>
</dbReference>
<dbReference type="CDD" id="cd01879">
    <property type="entry name" value="FeoB"/>
    <property type="match status" value="1"/>
</dbReference>
<name>A0A1W2C9F2_9FIRM</name>
<feature type="transmembrane region" description="Helical" evidence="17">
    <location>
        <begin position="678"/>
        <end position="698"/>
    </location>
</feature>
<evidence type="ECO:0000313" key="21">
    <source>
        <dbReference type="Proteomes" id="UP000192790"/>
    </source>
</evidence>
<comment type="function">
    <text evidence="1 17">Probable transporter of a GTP-driven Fe(2+) uptake system.</text>
</comment>
<evidence type="ECO:0000256" key="5">
    <source>
        <dbReference type="ARBA" id="ARBA00022496"/>
    </source>
</evidence>
<dbReference type="InterPro" id="IPR005225">
    <property type="entry name" value="Small_GTP-bd"/>
</dbReference>
<feature type="transmembrane region" description="Helical" evidence="17">
    <location>
        <begin position="550"/>
        <end position="569"/>
    </location>
</feature>
<dbReference type="Proteomes" id="UP000192790">
    <property type="component" value="Unassembled WGS sequence"/>
</dbReference>
<dbReference type="PROSITE" id="PS51711">
    <property type="entry name" value="G_FEOB"/>
    <property type="match status" value="1"/>
</dbReference>
<feature type="binding site" evidence="16">
    <location>
        <position position="21"/>
    </location>
    <ligand>
        <name>Mg(2+)</name>
        <dbReference type="ChEBI" id="CHEBI:18420"/>
        <label>2</label>
    </ligand>
</feature>
<evidence type="ECO:0000256" key="15">
    <source>
        <dbReference type="PIRSR" id="PIRSR603373-1"/>
    </source>
</evidence>
<evidence type="ECO:0000256" key="10">
    <source>
        <dbReference type="ARBA" id="ARBA00023004"/>
    </source>
</evidence>
<feature type="binding site" evidence="16">
    <location>
        <position position="24"/>
    </location>
    <ligand>
        <name>Mg(2+)</name>
        <dbReference type="ChEBI" id="CHEBI:18420"/>
        <label>2</label>
    </ligand>
</feature>
<evidence type="ECO:0000256" key="14">
    <source>
        <dbReference type="NCBIfam" id="TIGR00437"/>
    </source>
</evidence>
<feature type="region of interest" description="Disordered" evidence="18">
    <location>
        <begin position="702"/>
        <end position="721"/>
    </location>
</feature>
<keyword evidence="21" id="KW-1185">Reference proteome</keyword>
<evidence type="ECO:0000256" key="17">
    <source>
        <dbReference type="RuleBase" id="RU362098"/>
    </source>
</evidence>
<keyword evidence="5 17" id="KW-0410">Iron transport</keyword>
<evidence type="ECO:0000256" key="16">
    <source>
        <dbReference type="PIRSR" id="PIRSR603373-2"/>
    </source>
</evidence>
<dbReference type="InterPro" id="IPR011640">
    <property type="entry name" value="Fe2_transport_prot_B_C"/>
</dbReference>
<comment type="similarity">
    <text evidence="17">Belongs to the TRAFAC class TrmE-Era-EngA-EngB-Septin-like GTPase superfamily. FeoB GTPase (TC 9.A.8) family.</text>
</comment>
<dbReference type="InterPro" id="IPR041069">
    <property type="entry name" value="FeoB_Cyto"/>
</dbReference>
<dbReference type="STRING" id="1122930.SAMN02745168_2663"/>
<keyword evidence="8 15" id="KW-0547">Nucleotide-binding</keyword>
<keyword evidence="16" id="KW-0460">Magnesium</keyword>
<dbReference type="PANTHER" id="PTHR43185:SF1">
    <property type="entry name" value="FE(2+) TRANSPORTER FEOB"/>
    <property type="match status" value="1"/>
</dbReference>
<dbReference type="Pfam" id="PF07670">
    <property type="entry name" value="Gate"/>
    <property type="match status" value="2"/>
</dbReference>
<gene>
    <name evidence="20" type="ORF">SAMN02745168_2663</name>
</gene>
<keyword evidence="16" id="KW-0479">Metal-binding</keyword>
<feature type="binding site" evidence="15">
    <location>
        <begin position="54"/>
        <end position="57"/>
    </location>
    <ligand>
        <name>GTP</name>
        <dbReference type="ChEBI" id="CHEBI:37565"/>
        <label>1</label>
    </ligand>
</feature>
<dbReference type="InterPro" id="IPR027417">
    <property type="entry name" value="P-loop_NTPase"/>
</dbReference>
<evidence type="ECO:0000256" key="1">
    <source>
        <dbReference type="ARBA" id="ARBA00003926"/>
    </source>
</evidence>
<reference evidence="20 21" key="1">
    <citation type="submission" date="2017-04" db="EMBL/GenBank/DDBJ databases">
        <authorList>
            <person name="Afonso C.L."/>
            <person name="Miller P.J."/>
            <person name="Scott M.A."/>
            <person name="Spackman E."/>
            <person name="Goraichik I."/>
            <person name="Dimitrov K.M."/>
            <person name="Suarez D.L."/>
            <person name="Swayne D.E."/>
        </authorList>
    </citation>
    <scope>NUCLEOTIDE SEQUENCE [LARGE SCALE GENOMIC DNA]</scope>
    <source>
        <strain evidence="20 21">DSM 12816</strain>
    </source>
</reference>
<evidence type="ECO:0000256" key="7">
    <source>
        <dbReference type="ARBA" id="ARBA00022692"/>
    </source>
</evidence>
<dbReference type="PANTHER" id="PTHR43185">
    <property type="entry name" value="FERROUS IRON TRANSPORT PROTEIN B"/>
    <property type="match status" value="1"/>
</dbReference>
<evidence type="ECO:0000256" key="3">
    <source>
        <dbReference type="ARBA" id="ARBA00022448"/>
    </source>
</evidence>
<feature type="transmembrane region" description="Helical" evidence="17">
    <location>
        <begin position="343"/>
        <end position="368"/>
    </location>
</feature>
<dbReference type="Pfam" id="PF17910">
    <property type="entry name" value="FeoB_Cyto"/>
    <property type="match status" value="1"/>
</dbReference>
<keyword evidence="6" id="KW-0997">Cell inner membrane</keyword>
<dbReference type="NCBIfam" id="TIGR00437">
    <property type="entry name" value="feoB"/>
    <property type="match status" value="1"/>
</dbReference>
<evidence type="ECO:0000256" key="4">
    <source>
        <dbReference type="ARBA" id="ARBA00022475"/>
    </source>
</evidence>
<keyword evidence="4" id="KW-1003">Cell membrane</keyword>
<feature type="binding site" evidence="16">
    <location>
        <position position="20"/>
    </location>
    <ligand>
        <name>Mg(2+)</name>
        <dbReference type="ChEBI" id="CHEBI:18420"/>
        <label>2</label>
    </ligand>
</feature>
<dbReference type="AlphaFoldDB" id="A0A1W2C9F2"/>
<feature type="transmembrane region" description="Helical" evidence="17">
    <location>
        <begin position="647"/>
        <end position="666"/>
    </location>
</feature>
<dbReference type="GO" id="GO:0005886">
    <property type="term" value="C:plasma membrane"/>
    <property type="evidence" value="ECO:0007669"/>
    <property type="project" value="UniProtKB-SubCell"/>
</dbReference>
<organism evidence="20 21">
    <name type="scientific">Papillibacter cinnamivorans DSM 12816</name>
    <dbReference type="NCBI Taxonomy" id="1122930"/>
    <lineage>
        <taxon>Bacteria</taxon>
        <taxon>Bacillati</taxon>
        <taxon>Bacillota</taxon>
        <taxon>Clostridia</taxon>
        <taxon>Eubacteriales</taxon>
        <taxon>Oscillospiraceae</taxon>
        <taxon>Papillibacter</taxon>
    </lineage>
</organism>
<evidence type="ECO:0000256" key="8">
    <source>
        <dbReference type="ARBA" id="ARBA00022741"/>
    </source>
</evidence>
<dbReference type="OrthoDB" id="9809127at2"/>
<feature type="domain" description="FeoB-type G" evidence="19">
    <location>
        <begin position="2"/>
        <end position="163"/>
    </location>
</feature>
<feature type="transmembrane region" description="Helical" evidence="17">
    <location>
        <begin position="512"/>
        <end position="530"/>
    </location>
</feature>
<dbReference type="Gene3D" id="1.10.287.1770">
    <property type="match status" value="1"/>
</dbReference>
<feature type="binding site" evidence="16">
    <location>
        <position position="23"/>
    </location>
    <ligand>
        <name>Mg(2+)</name>
        <dbReference type="ChEBI" id="CHEBI:18420"/>
        <label>2</label>
    </ligand>
</feature>
<evidence type="ECO:0000256" key="18">
    <source>
        <dbReference type="SAM" id="MobiDB-lite"/>
    </source>
</evidence>
<dbReference type="GO" id="GO:0015093">
    <property type="term" value="F:ferrous iron transmembrane transporter activity"/>
    <property type="evidence" value="ECO:0007669"/>
    <property type="project" value="UniProtKB-UniRule"/>
</dbReference>
<keyword evidence="11" id="KW-0406">Ion transport</keyword>
<sequence length="721" mass="77558">MPIKIALAGNPNSGKTTLFNSLTGSSQYVGNWPGVTVEKKEGRLKGFKDVIITDLPGIYSLSPYTLEEVVSRNYILEERPDAIINLVDASNIERNLYLTTQVLELGIPVIVALNMIDLVNRDGDRIDADALSRALGCRMVGISALKEEGTETLAEQAVALARSGERCEKPIVFSPRVEMALKPLADIASWHYPAERVRWYSVKLLERDQKLLEEGKLTGEELAAAEEASAALEREYDDDCESIIANERYNFITELVDSSVIRGRVGMSVSDRIDSILTNRFLALPVFAAIMGVVYYVSVSWLGAIGTNWTREVLFGAVLMPGATAFLNSVGAAGWLTGLIVDGILGGVGSVLSFVPQMMLLFFFLAFLEDCGYMSRVAFIMDRIFRKFGLSGKSFIPLLISSGCGVPGIMASRTIENEKDRRMTIIVTTFIPCGAKLPIIALIGGALFPGSAWVAPAMYFLGVAMVVFSGLILKKTRLFLGDPSPFVMEMPRYHLPGLKSLLTHVWERSRAFIVKAGTVIFVACTVIWFLSNFGVAGSGIGLVSQEGSFLAAFGGLIDVLFVPLGFGNWQATVATLTGLAAKENVVGTLGVLLGSAGAAEKTPELLHGIANLFTSVSALSFLAFNLLCAPCVAAMGAIRREMGSWKWTLIALGYQTGLAYAVALVINQLGSVLVLGRPFSPGTAVAFVILAAAVWLVVRPEPGKKGKRPGAPAERETAASR</sequence>
<dbReference type="RefSeq" id="WP_084235334.1">
    <property type="nucleotide sequence ID" value="NZ_FWXW01000008.1"/>
</dbReference>
<keyword evidence="13 17" id="KW-0472">Membrane</keyword>
<feature type="transmembrane region" description="Helical" evidence="17">
    <location>
        <begin position="388"/>
        <end position="411"/>
    </location>
</feature>
<dbReference type="InterPro" id="IPR003373">
    <property type="entry name" value="Fe2_transport_prot-B"/>
</dbReference>
<evidence type="ECO:0000256" key="11">
    <source>
        <dbReference type="ARBA" id="ARBA00023065"/>
    </source>
</evidence>
<feature type="transmembrane region" description="Helical" evidence="17">
    <location>
        <begin position="605"/>
        <end position="635"/>
    </location>
</feature>
<feature type="transmembrane region" description="Helical" evidence="17">
    <location>
        <begin position="281"/>
        <end position="302"/>
    </location>
</feature>
<dbReference type="NCBIfam" id="TIGR00231">
    <property type="entry name" value="small_GTP"/>
    <property type="match status" value="1"/>
</dbReference>
<keyword evidence="3 17" id="KW-0813">Transport</keyword>
<evidence type="ECO:0000313" key="20">
    <source>
        <dbReference type="EMBL" id="SMC81897.1"/>
    </source>
</evidence>
<keyword evidence="7 17" id="KW-0812">Transmembrane</keyword>
<feature type="binding site" evidence="15">
    <location>
        <begin position="34"/>
        <end position="38"/>
    </location>
    <ligand>
        <name>GTP</name>
        <dbReference type="ChEBI" id="CHEBI:37565"/>
        <label>1</label>
    </ligand>
</feature>
<comment type="subcellular location">
    <subcellularLocation>
        <location evidence="2">Cell inner membrane</location>
        <topology evidence="2">Multi-pass membrane protein</topology>
    </subcellularLocation>
    <subcellularLocation>
        <location evidence="17">Cell membrane</location>
        <topology evidence="17">Multi-pass membrane protein</topology>
    </subcellularLocation>
</comment>
<evidence type="ECO:0000256" key="2">
    <source>
        <dbReference type="ARBA" id="ARBA00004429"/>
    </source>
</evidence>
<protein>
    <recommendedName>
        <fullName evidence="14 17">Ferrous iron transport protein B</fullName>
    </recommendedName>
</protein>
<dbReference type="Pfam" id="PF07664">
    <property type="entry name" value="FeoB_C"/>
    <property type="match status" value="1"/>
</dbReference>
<accession>A0A1W2C9F2</accession>
<dbReference type="GO" id="GO:0005525">
    <property type="term" value="F:GTP binding"/>
    <property type="evidence" value="ECO:0007669"/>
    <property type="project" value="UniProtKB-KW"/>
</dbReference>
<evidence type="ECO:0000256" key="6">
    <source>
        <dbReference type="ARBA" id="ARBA00022519"/>
    </source>
</evidence>
<dbReference type="SUPFAM" id="SSF52540">
    <property type="entry name" value="P-loop containing nucleoside triphosphate hydrolases"/>
    <property type="match status" value="1"/>
</dbReference>
<feature type="transmembrane region" description="Helical" evidence="17">
    <location>
        <begin position="423"/>
        <end position="447"/>
    </location>
</feature>
<evidence type="ECO:0000256" key="9">
    <source>
        <dbReference type="ARBA" id="ARBA00022989"/>
    </source>
</evidence>
<evidence type="ECO:0000256" key="12">
    <source>
        <dbReference type="ARBA" id="ARBA00023134"/>
    </source>
</evidence>
<keyword evidence="9 17" id="KW-1133">Transmembrane helix</keyword>
<dbReference type="InterPro" id="IPR011642">
    <property type="entry name" value="Gate_dom"/>
</dbReference>
<dbReference type="InterPro" id="IPR050860">
    <property type="entry name" value="FeoB_GTPase"/>
</dbReference>